<dbReference type="Gene3D" id="1.10.1040.10">
    <property type="entry name" value="N-(1-d-carboxylethyl)-l-norvaline Dehydrogenase, domain 2"/>
    <property type="match status" value="1"/>
</dbReference>
<dbReference type="InterPro" id="IPR029154">
    <property type="entry name" value="HIBADH-like_NADP-bd"/>
</dbReference>
<dbReference type="Pfam" id="PF14833">
    <property type="entry name" value="NAD_binding_11"/>
    <property type="match status" value="1"/>
</dbReference>
<feature type="domain" description="3-hydroxyisobutyrate dehydrogenase-like NAD-binding" evidence="5">
    <location>
        <begin position="167"/>
        <end position="280"/>
    </location>
</feature>
<dbReference type="InterPro" id="IPR002204">
    <property type="entry name" value="3-OH-isobutyrate_DH-rel_CS"/>
</dbReference>
<dbReference type="GO" id="GO:0050661">
    <property type="term" value="F:NADP binding"/>
    <property type="evidence" value="ECO:0007669"/>
    <property type="project" value="InterPro"/>
</dbReference>
<keyword evidence="1" id="KW-0560">Oxidoreductase</keyword>
<dbReference type="GO" id="GO:0051287">
    <property type="term" value="F:NAD binding"/>
    <property type="evidence" value="ECO:0007669"/>
    <property type="project" value="InterPro"/>
</dbReference>
<protein>
    <submittedName>
        <fullName evidence="6">NAD(P)-dependent oxidoreductase</fullName>
    </submittedName>
</protein>
<dbReference type="AlphaFoldDB" id="A0A4R0N032"/>
<dbReference type="GO" id="GO:0016054">
    <property type="term" value="P:organic acid catabolic process"/>
    <property type="evidence" value="ECO:0007669"/>
    <property type="project" value="UniProtKB-ARBA"/>
</dbReference>
<evidence type="ECO:0000313" key="6">
    <source>
        <dbReference type="EMBL" id="TCC91624.1"/>
    </source>
</evidence>
<dbReference type="PIRSF" id="PIRSF000103">
    <property type="entry name" value="HIBADH"/>
    <property type="match status" value="1"/>
</dbReference>
<feature type="domain" description="6-phosphogluconate dehydrogenase NADP-binding" evidence="4">
    <location>
        <begin position="5"/>
        <end position="164"/>
    </location>
</feature>
<dbReference type="SUPFAM" id="SSF51735">
    <property type="entry name" value="NAD(P)-binding Rossmann-fold domains"/>
    <property type="match status" value="1"/>
</dbReference>
<dbReference type="OrthoDB" id="9786703at2"/>
<feature type="active site" evidence="3">
    <location>
        <position position="173"/>
    </location>
</feature>
<sequence>MNTTKIGFIGLGKMGIPMAQNLIKASYELFVYNRSIAKADSLVAEGARFMNNPADLQKQCEVVILMVADDKATKDIITGENGLISSATVGKIIINMSTVSPAISKEMTSLLAQEGAFYIDAPVSGSLKQAIEGSLVIMVGGDKSAFEKVKPIFDVLGKLALHIGQIGAGNSAKLAINTLLSFHAQGLAEAVSFAKQQGIDTKDLLELINNSALGNVFMKIKGDAILEDNYNAVFALKHISKDLGLAKAEGLNSPLANAAYESFKNAEQELGEEDIIAIVKKV</sequence>
<comment type="caution">
    <text evidence="6">The sequence shown here is derived from an EMBL/GenBank/DDBJ whole genome shotgun (WGS) entry which is preliminary data.</text>
</comment>
<proteinExistence type="predicted"/>
<dbReference type="SUPFAM" id="SSF48179">
    <property type="entry name" value="6-phosphogluconate dehydrogenase C-terminal domain-like"/>
    <property type="match status" value="1"/>
</dbReference>
<dbReference type="GO" id="GO:0016491">
    <property type="term" value="F:oxidoreductase activity"/>
    <property type="evidence" value="ECO:0007669"/>
    <property type="project" value="UniProtKB-KW"/>
</dbReference>
<evidence type="ECO:0000259" key="5">
    <source>
        <dbReference type="Pfam" id="PF14833"/>
    </source>
</evidence>
<evidence type="ECO:0000313" key="7">
    <source>
        <dbReference type="Proteomes" id="UP000292884"/>
    </source>
</evidence>
<dbReference type="RefSeq" id="WP_131552563.1">
    <property type="nucleotide sequence ID" value="NZ_SJSK01000002.1"/>
</dbReference>
<reference evidence="6 7" key="1">
    <citation type="submission" date="2019-02" db="EMBL/GenBank/DDBJ databases">
        <title>Pedobacter sp. RP-1-13 sp. nov., isolated from Arctic soil.</title>
        <authorList>
            <person name="Dahal R.H."/>
        </authorList>
    </citation>
    <scope>NUCLEOTIDE SEQUENCE [LARGE SCALE GENOMIC DNA]</scope>
    <source>
        <strain evidence="6 7">RP-1-13</strain>
    </source>
</reference>
<dbReference type="InterPro" id="IPR051265">
    <property type="entry name" value="HIBADH-related_NP60_sf"/>
</dbReference>
<dbReference type="PROSITE" id="PS00895">
    <property type="entry name" value="3_HYDROXYISOBUT_DH"/>
    <property type="match status" value="1"/>
</dbReference>
<dbReference type="InterPro" id="IPR015815">
    <property type="entry name" value="HIBADH-related"/>
</dbReference>
<dbReference type="Gene3D" id="3.40.50.720">
    <property type="entry name" value="NAD(P)-binding Rossmann-like Domain"/>
    <property type="match status" value="1"/>
</dbReference>
<dbReference type="InterPro" id="IPR013328">
    <property type="entry name" value="6PGD_dom2"/>
</dbReference>
<accession>A0A4R0N032</accession>
<dbReference type="Pfam" id="PF03446">
    <property type="entry name" value="NAD_binding_2"/>
    <property type="match status" value="1"/>
</dbReference>
<gene>
    <name evidence="6" type="ORF">EZ428_07620</name>
</gene>
<keyword evidence="2" id="KW-0520">NAD</keyword>
<evidence type="ECO:0000259" key="4">
    <source>
        <dbReference type="Pfam" id="PF03446"/>
    </source>
</evidence>
<dbReference type="PANTHER" id="PTHR43580">
    <property type="entry name" value="OXIDOREDUCTASE GLYR1-RELATED"/>
    <property type="match status" value="1"/>
</dbReference>
<dbReference type="InterPro" id="IPR008927">
    <property type="entry name" value="6-PGluconate_DH-like_C_sf"/>
</dbReference>
<dbReference type="InterPro" id="IPR036291">
    <property type="entry name" value="NAD(P)-bd_dom_sf"/>
</dbReference>
<dbReference type="InterPro" id="IPR006115">
    <property type="entry name" value="6PGDH_NADP-bd"/>
</dbReference>
<dbReference type="Proteomes" id="UP000292884">
    <property type="component" value="Unassembled WGS sequence"/>
</dbReference>
<keyword evidence="7" id="KW-1185">Reference proteome</keyword>
<dbReference type="PANTHER" id="PTHR43580:SF2">
    <property type="entry name" value="CYTOKINE-LIKE NUCLEAR FACTOR N-PAC"/>
    <property type="match status" value="1"/>
</dbReference>
<evidence type="ECO:0000256" key="3">
    <source>
        <dbReference type="PIRSR" id="PIRSR000103-1"/>
    </source>
</evidence>
<evidence type="ECO:0000256" key="1">
    <source>
        <dbReference type="ARBA" id="ARBA00023002"/>
    </source>
</evidence>
<evidence type="ECO:0000256" key="2">
    <source>
        <dbReference type="ARBA" id="ARBA00023027"/>
    </source>
</evidence>
<name>A0A4R0N032_9SPHI</name>
<dbReference type="EMBL" id="SJSK01000002">
    <property type="protein sequence ID" value="TCC91624.1"/>
    <property type="molecule type" value="Genomic_DNA"/>
</dbReference>
<organism evidence="6 7">
    <name type="scientific">Pedobacter frigiditerrae</name>
    <dbReference type="NCBI Taxonomy" id="2530452"/>
    <lineage>
        <taxon>Bacteria</taxon>
        <taxon>Pseudomonadati</taxon>
        <taxon>Bacteroidota</taxon>
        <taxon>Sphingobacteriia</taxon>
        <taxon>Sphingobacteriales</taxon>
        <taxon>Sphingobacteriaceae</taxon>
        <taxon>Pedobacter</taxon>
    </lineage>
</organism>